<sequence>MSQLSEINMTDMRSDSMWSAADVWIKKPHVVNKRLCGVTETEYMDVDTAELIQFLFSLLGPNIKIADISMFLHADVVDKEHETAGRWCVGVRTIIPKVNKTGECLYKEVIIKDNVRHAVTFIPFEETGVEQVTVKSSNIYQIQLQLKPEEWMFSLHALTPEHWWSDGVAYPKLSWLYTKLLPKLSRWALESKTSEFKSTLSLIPVEKYGILYHQLKEKYKALVKVWPEVTDPEKFVFEDVAIATYLLVLWGEERTEKGTTTKQSFVDLGCGNGLLVHILNNEGHPGKGMDIRKRKIWDMYGPGTHLEENAITPSNDFLFPTTDWLIGNHSDELTPWIPVIAARSSYSCRYFVIPCCFYDFCGKYQRRQCKKSQYKEYIDFVTDVSTMCGFYTEEDCLRIPSTKRVCIIGKGRRYRKAEEALVEKQRSDYIKRREALFTASGVSMNVNQNSHYRPNHNDNGQNISTPVNDWVNGFQPREKTETIRNCAALPRDFVDAVVLRVAKALLSLTERNTESSSCGDAWNTGGSMLISEVVNLLDQSSLQALKKECGGLQTLLKNNHQVFRVEGGRVFIRDWRKTTLAQSSRVTSKRKPPPSGAVKTRLCWFHTHHPQGCPLLCEHCAFAHGETDLKNPQR</sequence>
<dbReference type="PANTHER" id="PTHR21210:SF0">
    <property type="entry name" value="TRNA (URACIL-O(2)-)-METHYLTRANSFERASE-RELATED"/>
    <property type="match status" value="1"/>
</dbReference>
<dbReference type="GO" id="GO:0008270">
    <property type="term" value="F:zinc ion binding"/>
    <property type="evidence" value="ECO:0007669"/>
    <property type="project" value="UniProtKB-KW"/>
</dbReference>
<dbReference type="EC" id="2.1.1.211" evidence="10"/>
<evidence type="ECO:0000256" key="7">
    <source>
        <dbReference type="ARBA" id="ARBA00022694"/>
    </source>
</evidence>
<dbReference type="Proteomes" id="UP000515129">
    <property type="component" value="Chromosome 32"/>
</dbReference>
<feature type="zinc finger region" description="C3H1-type" evidence="9">
    <location>
        <begin position="597"/>
        <end position="627"/>
    </location>
</feature>
<gene>
    <name evidence="13" type="primary">trmt44</name>
</gene>
<dbReference type="PROSITE" id="PS50103">
    <property type="entry name" value="ZF_C3H1"/>
    <property type="match status" value="1"/>
</dbReference>
<evidence type="ECO:0000256" key="8">
    <source>
        <dbReference type="ARBA" id="ARBA00047957"/>
    </source>
</evidence>
<keyword evidence="6 10" id="KW-0949">S-adenosyl-L-methionine</keyword>
<evidence type="ECO:0000256" key="10">
    <source>
        <dbReference type="RuleBase" id="RU368004"/>
    </source>
</evidence>
<protein>
    <recommendedName>
        <fullName evidence="10">tRNA (uracil-O(2)-)-methyltransferase</fullName>
        <ecNumber evidence="10">2.1.1.211</ecNumber>
    </recommendedName>
</protein>
<dbReference type="Pfam" id="PF07757">
    <property type="entry name" value="AdoMet_MTase"/>
    <property type="match status" value="1"/>
</dbReference>
<keyword evidence="12" id="KW-1185">Reference proteome</keyword>
<organism evidence="12 13">
    <name type="scientific">Carassius auratus</name>
    <name type="common">Goldfish</name>
    <dbReference type="NCBI Taxonomy" id="7957"/>
    <lineage>
        <taxon>Eukaryota</taxon>
        <taxon>Metazoa</taxon>
        <taxon>Chordata</taxon>
        <taxon>Craniata</taxon>
        <taxon>Vertebrata</taxon>
        <taxon>Euteleostomi</taxon>
        <taxon>Actinopterygii</taxon>
        <taxon>Neopterygii</taxon>
        <taxon>Teleostei</taxon>
        <taxon>Ostariophysi</taxon>
        <taxon>Cypriniformes</taxon>
        <taxon>Cyprinidae</taxon>
        <taxon>Cyprininae</taxon>
        <taxon>Carassius</taxon>
    </lineage>
</organism>
<keyword evidence="9" id="KW-0862">Zinc</keyword>
<evidence type="ECO:0000256" key="9">
    <source>
        <dbReference type="PROSITE-ProRule" id="PRU00723"/>
    </source>
</evidence>
<dbReference type="KEGG" id="caua:113051619"/>
<evidence type="ECO:0000256" key="5">
    <source>
        <dbReference type="ARBA" id="ARBA00022679"/>
    </source>
</evidence>
<dbReference type="GO" id="GO:0141101">
    <property type="term" value="F:tRNA(Ser) (uridine(44)-2'-O-)-methyltransferase activity"/>
    <property type="evidence" value="ECO:0007669"/>
    <property type="project" value="UniProtKB-EC"/>
</dbReference>
<feature type="domain" description="C3H1-type" evidence="11">
    <location>
        <begin position="597"/>
        <end position="627"/>
    </location>
</feature>
<dbReference type="OrthoDB" id="10047021at2759"/>
<dbReference type="GeneID" id="113051619"/>
<evidence type="ECO:0000256" key="2">
    <source>
        <dbReference type="ARBA" id="ARBA00009056"/>
    </source>
</evidence>
<comment type="function">
    <text evidence="10">Adenosyl-L-methionine (AdoMet)-dependent tRNA (uracil-O(2)-)-methyltransferase.</text>
</comment>
<dbReference type="CTD" id="152992"/>
<comment type="subcellular location">
    <subcellularLocation>
        <location evidence="1 10">Cytoplasm</location>
    </subcellularLocation>
</comment>
<dbReference type="RefSeq" id="XP_026071299.1">
    <property type="nucleotide sequence ID" value="XM_026215514.1"/>
</dbReference>
<dbReference type="InterPro" id="IPR000571">
    <property type="entry name" value="Znf_CCCH"/>
</dbReference>
<evidence type="ECO:0000256" key="6">
    <source>
        <dbReference type="ARBA" id="ARBA00022691"/>
    </source>
</evidence>
<name>A0A6P6KG32_CARAU</name>
<evidence type="ECO:0000313" key="13">
    <source>
        <dbReference type="RefSeq" id="XP_026071299.1"/>
    </source>
</evidence>
<keyword evidence="9" id="KW-0863">Zinc-finger</keyword>
<keyword evidence="5 10" id="KW-0808">Transferase</keyword>
<proteinExistence type="inferred from homology"/>
<evidence type="ECO:0000259" key="11">
    <source>
        <dbReference type="PROSITE" id="PS50103"/>
    </source>
</evidence>
<dbReference type="GO" id="GO:0030488">
    <property type="term" value="P:tRNA methylation"/>
    <property type="evidence" value="ECO:0007669"/>
    <property type="project" value="UniProtKB-UniRule"/>
</dbReference>
<dbReference type="PANTHER" id="PTHR21210">
    <property type="entry name" value="TRNA (URACIL-O(2)-)-METHYLTRANSFERASE-RELATED"/>
    <property type="match status" value="1"/>
</dbReference>
<comment type="catalytic activity">
    <reaction evidence="8 10">
        <text>uridine(44) in tRNA(Ser) + S-adenosyl-L-methionine = 2'-O-methyluridine(44) in tRNA(Ser) + S-adenosyl-L-homocysteine + H(+)</text>
        <dbReference type="Rhea" id="RHEA:43100"/>
        <dbReference type="Rhea" id="RHEA-COMP:10339"/>
        <dbReference type="Rhea" id="RHEA-COMP:10340"/>
        <dbReference type="ChEBI" id="CHEBI:15378"/>
        <dbReference type="ChEBI" id="CHEBI:57856"/>
        <dbReference type="ChEBI" id="CHEBI:59789"/>
        <dbReference type="ChEBI" id="CHEBI:65315"/>
        <dbReference type="ChEBI" id="CHEBI:74478"/>
        <dbReference type="EC" id="2.1.1.211"/>
    </reaction>
</comment>
<evidence type="ECO:0000256" key="1">
    <source>
        <dbReference type="ARBA" id="ARBA00004496"/>
    </source>
</evidence>
<keyword evidence="4 10" id="KW-0489">Methyltransferase</keyword>
<keyword evidence="7 10" id="KW-0819">tRNA processing</keyword>
<reference evidence="13" key="1">
    <citation type="submission" date="2025-08" db="UniProtKB">
        <authorList>
            <consortium name="RefSeq"/>
        </authorList>
    </citation>
    <scope>IDENTIFICATION</scope>
    <source>
        <strain evidence="13">Wakin</strain>
        <tissue evidence="13">Muscle</tissue>
    </source>
</reference>
<keyword evidence="9" id="KW-0479">Metal-binding</keyword>
<dbReference type="GO" id="GO:0005737">
    <property type="term" value="C:cytoplasm"/>
    <property type="evidence" value="ECO:0007669"/>
    <property type="project" value="UniProtKB-SubCell"/>
</dbReference>
<dbReference type="InterPro" id="IPR011671">
    <property type="entry name" value="tRNA_uracil_MeTrfase"/>
</dbReference>
<evidence type="ECO:0000256" key="4">
    <source>
        <dbReference type="ARBA" id="ARBA00022603"/>
    </source>
</evidence>
<comment type="similarity">
    <text evidence="2 10">Belongs to the TRM44 family.</text>
</comment>
<accession>A0A6P6KG32</accession>
<dbReference type="AlphaFoldDB" id="A0A6P6KG32"/>
<evidence type="ECO:0000313" key="12">
    <source>
        <dbReference type="Proteomes" id="UP000515129"/>
    </source>
</evidence>
<keyword evidence="3 10" id="KW-0963">Cytoplasm</keyword>
<evidence type="ECO:0000256" key="3">
    <source>
        <dbReference type="ARBA" id="ARBA00022490"/>
    </source>
</evidence>